<dbReference type="OrthoDB" id="5797290at2"/>
<dbReference type="Pfam" id="PF13664">
    <property type="entry name" value="DUF4149"/>
    <property type="match status" value="1"/>
</dbReference>
<dbReference type="RefSeq" id="WP_110389527.1">
    <property type="nucleotide sequence ID" value="NZ_CALCOA010000113.1"/>
</dbReference>
<organism evidence="7 8">
    <name type="scientific">Rivihabitans pingtungensis</name>
    <dbReference type="NCBI Taxonomy" id="1054498"/>
    <lineage>
        <taxon>Bacteria</taxon>
        <taxon>Pseudomonadati</taxon>
        <taxon>Pseudomonadota</taxon>
        <taxon>Betaproteobacteria</taxon>
        <taxon>Neisseriales</taxon>
        <taxon>Aquaspirillaceae</taxon>
        <taxon>Rivihabitans</taxon>
    </lineage>
</organism>
<evidence type="ECO:0000256" key="1">
    <source>
        <dbReference type="ARBA" id="ARBA00004370"/>
    </source>
</evidence>
<dbReference type="InterPro" id="IPR025423">
    <property type="entry name" value="TMEM205-like"/>
</dbReference>
<evidence type="ECO:0000256" key="4">
    <source>
        <dbReference type="ARBA" id="ARBA00023136"/>
    </source>
</evidence>
<keyword evidence="4 5" id="KW-0472">Membrane</keyword>
<feature type="transmembrane region" description="Helical" evidence="5">
    <location>
        <begin position="49"/>
        <end position="70"/>
    </location>
</feature>
<dbReference type="Proteomes" id="UP000247555">
    <property type="component" value="Unassembled WGS sequence"/>
</dbReference>
<dbReference type="GO" id="GO:0016020">
    <property type="term" value="C:membrane"/>
    <property type="evidence" value="ECO:0007669"/>
    <property type="project" value="UniProtKB-SubCell"/>
</dbReference>
<evidence type="ECO:0000259" key="6">
    <source>
        <dbReference type="Pfam" id="PF13664"/>
    </source>
</evidence>
<dbReference type="EMBL" id="QJKI01000002">
    <property type="protein sequence ID" value="PXX81211.1"/>
    <property type="molecule type" value="Genomic_DNA"/>
</dbReference>
<reference evidence="7 8" key="1">
    <citation type="submission" date="2018-05" db="EMBL/GenBank/DDBJ databases">
        <title>Genomic Encyclopedia of Type Strains, Phase IV (KMG-IV): sequencing the most valuable type-strain genomes for metagenomic binning, comparative biology and taxonomic classification.</title>
        <authorList>
            <person name="Goeker M."/>
        </authorList>
    </citation>
    <scope>NUCLEOTIDE SEQUENCE [LARGE SCALE GENOMIC DNA]</scope>
    <source>
        <strain evidence="7 8">DSM 29661</strain>
    </source>
</reference>
<evidence type="ECO:0000256" key="3">
    <source>
        <dbReference type="ARBA" id="ARBA00022989"/>
    </source>
</evidence>
<feature type="domain" description="TMEM205-like" evidence="6">
    <location>
        <begin position="13"/>
        <end position="108"/>
    </location>
</feature>
<feature type="transmembrane region" description="Helical" evidence="5">
    <location>
        <begin position="12"/>
        <end position="37"/>
    </location>
</feature>
<evidence type="ECO:0000313" key="7">
    <source>
        <dbReference type="EMBL" id="PXX81211.1"/>
    </source>
</evidence>
<comment type="caution">
    <text evidence="7">The sequence shown here is derived from an EMBL/GenBank/DDBJ whole genome shotgun (WGS) entry which is preliminary data.</text>
</comment>
<evidence type="ECO:0000313" key="8">
    <source>
        <dbReference type="Proteomes" id="UP000247555"/>
    </source>
</evidence>
<feature type="transmembrane region" description="Helical" evidence="5">
    <location>
        <begin position="128"/>
        <end position="149"/>
    </location>
</feature>
<feature type="transmembrane region" description="Helical" evidence="5">
    <location>
        <begin position="82"/>
        <end position="99"/>
    </location>
</feature>
<keyword evidence="8" id="KW-1185">Reference proteome</keyword>
<accession>A0A318KTQ1</accession>
<evidence type="ECO:0000256" key="5">
    <source>
        <dbReference type="SAM" id="Phobius"/>
    </source>
</evidence>
<sequence length="155" mass="17098">MDERSWNSRLRQLAMTLWIGGQWLAGWGVAPILFARLDTQLAGELAGRVFTLVEWLGLACALVWLGFYALRHGGAGLRRGEARLVWAMLACSLANQWLIHPVIERLKAVPVDAAGAPAQMLGLGFGPWHGVSSSVYLLQSLLGLAWVLWPRRRGD</sequence>
<comment type="subcellular location">
    <subcellularLocation>
        <location evidence="1">Membrane</location>
    </subcellularLocation>
</comment>
<keyword evidence="3 5" id="KW-1133">Transmembrane helix</keyword>
<keyword evidence="2 5" id="KW-0812">Transmembrane</keyword>
<dbReference type="AlphaFoldDB" id="A0A318KTQ1"/>
<evidence type="ECO:0000256" key="2">
    <source>
        <dbReference type="ARBA" id="ARBA00022692"/>
    </source>
</evidence>
<name>A0A318KTQ1_9NEIS</name>
<protein>
    <submittedName>
        <fullName evidence="7">Uncharacterized protein DUF4149</fullName>
    </submittedName>
</protein>
<proteinExistence type="predicted"/>
<gene>
    <name evidence="7" type="ORF">DFR34_10246</name>
</gene>